<feature type="chain" id="PRO_5012334572" evidence="3">
    <location>
        <begin position="25"/>
        <end position="663"/>
    </location>
</feature>
<keyword evidence="1" id="KW-0378">Hydrolase</keyword>
<evidence type="ECO:0000313" key="5">
    <source>
        <dbReference type="EMBL" id="SJL06077.1"/>
    </source>
</evidence>
<organism evidence="5 6">
    <name type="scientific">Armillaria ostoyae</name>
    <name type="common">Armillaria root rot fungus</name>
    <dbReference type="NCBI Taxonomy" id="47428"/>
    <lineage>
        <taxon>Eukaryota</taxon>
        <taxon>Fungi</taxon>
        <taxon>Dikarya</taxon>
        <taxon>Basidiomycota</taxon>
        <taxon>Agaricomycotina</taxon>
        <taxon>Agaricomycetes</taxon>
        <taxon>Agaricomycetidae</taxon>
        <taxon>Agaricales</taxon>
        <taxon>Marasmiineae</taxon>
        <taxon>Physalacriaceae</taxon>
        <taxon>Armillaria</taxon>
    </lineage>
</organism>
<evidence type="ECO:0000256" key="2">
    <source>
        <dbReference type="ARBA" id="ARBA00023180"/>
    </source>
</evidence>
<keyword evidence="3" id="KW-0732">Signal</keyword>
<dbReference type="GO" id="GO:0005615">
    <property type="term" value="C:extracellular space"/>
    <property type="evidence" value="ECO:0007669"/>
    <property type="project" value="TreeGrafter"/>
</dbReference>
<dbReference type="PANTHER" id="PTHR10340">
    <property type="entry name" value="SPHINGOMYELIN PHOSPHODIESTERASE"/>
    <property type="match status" value="1"/>
</dbReference>
<feature type="signal peptide" evidence="3">
    <location>
        <begin position="1"/>
        <end position="24"/>
    </location>
</feature>
<keyword evidence="6" id="KW-1185">Reference proteome</keyword>
<dbReference type="InterPro" id="IPR041805">
    <property type="entry name" value="ASMase/PPN1_MPP"/>
</dbReference>
<dbReference type="GO" id="GO:0008081">
    <property type="term" value="F:phosphoric diester hydrolase activity"/>
    <property type="evidence" value="ECO:0007669"/>
    <property type="project" value="TreeGrafter"/>
</dbReference>
<dbReference type="PANTHER" id="PTHR10340:SF27">
    <property type="entry name" value="ACL091CP"/>
    <property type="match status" value="1"/>
</dbReference>
<dbReference type="InterPro" id="IPR029052">
    <property type="entry name" value="Metallo-depent_PP-like"/>
</dbReference>
<evidence type="ECO:0000256" key="1">
    <source>
        <dbReference type="ARBA" id="ARBA00022801"/>
    </source>
</evidence>
<dbReference type="EMBL" id="FUEG01000006">
    <property type="protein sequence ID" value="SJL06077.1"/>
    <property type="molecule type" value="Genomic_DNA"/>
</dbReference>
<dbReference type="Pfam" id="PF00149">
    <property type="entry name" value="Metallophos"/>
    <property type="match status" value="1"/>
</dbReference>
<dbReference type="AlphaFoldDB" id="A0A284RBE3"/>
<protein>
    <submittedName>
        <fullName evidence="5">Related to sphingomyelin phosphodiesterase</fullName>
    </submittedName>
</protein>
<name>A0A284RBE3_ARMOS</name>
<dbReference type="CDD" id="cd00842">
    <property type="entry name" value="MPP_ASMase"/>
    <property type="match status" value="1"/>
</dbReference>
<keyword evidence="2" id="KW-0325">Glycoprotein</keyword>
<evidence type="ECO:0000259" key="4">
    <source>
        <dbReference type="Pfam" id="PF00149"/>
    </source>
</evidence>
<accession>A0A284RBE3</accession>
<dbReference type="OrthoDB" id="282973at2759"/>
<dbReference type="Gene3D" id="3.60.21.10">
    <property type="match status" value="1"/>
</dbReference>
<dbReference type="SUPFAM" id="SSF56300">
    <property type="entry name" value="Metallo-dependent phosphatases"/>
    <property type="match status" value="1"/>
</dbReference>
<dbReference type="Proteomes" id="UP000219338">
    <property type="component" value="Unassembled WGS sequence"/>
</dbReference>
<sequence>MVAMLSGSLLLELSLLAIISKVCAGALDQTTAVFTAAGAFPTSLYSKYYNNPTATSAQVQPVITDAVTHEVYPLQLTSPDTIPVENTVDPHPLPPTASPSRLHAQAFAQIQSIAVNPIFGDNKCARCQASLEVAKFLALAAPEEGPALAVELCEAFDFATSCSATYNILGLGSVITQVIANADVGGYDGQMLCSNFLGLCDLPPTSALNLTNWFAKPKPDPLPTPKRPSGKRLKVLHISDLHLDPRYATGSEANSPLFPAPRYGAYKCDSPFALAMAALEAIPVLTETEGTGFAFSLYTGDLVSHDNDNQLSRDYTKWTEATVYDLFKRMLGNGAVYAALGNHDSYNQSVIQASKVIQSLNLGNLPEHKMHLMQSDKVLRSNSAGENYDHVASLWEHEGWISSEAASLSRAHYSAYMVNRHDGLRIISLNTDLWYKANYFNYINLTDPDVSGMLRFLTDELQDAEDAGDRVWIIGHVLSGWDGSNPLENPTNLFYQIVDRFTPHVIANIFFGHTHEDQVSIFYANNATDPSAETAGTIAWIGPSIVPITNLNSGFRMYEVDSATFDIVDAHTWRSDVSQFHALDNQTDEGPTYLYEYSTREVYGANIPWGQSDPLNAMWWHLVTEAMEADSSLVTGAATMLALGRQFVTFGADRRVSRKKIAR</sequence>
<feature type="domain" description="Calcineurin-like phosphoesterase" evidence="4">
    <location>
        <begin position="233"/>
        <end position="516"/>
    </location>
</feature>
<reference evidence="6" key="1">
    <citation type="journal article" date="2017" name="Nat. Ecol. Evol.">
        <title>Genome expansion and lineage-specific genetic innovations in the forest pathogenic fungi Armillaria.</title>
        <authorList>
            <person name="Sipos G."/>
            <person name="Prasanna A.N."/>
            <person name="Walter M.C."/>
            <person name="O'Connor E."/>
            <person name="Balint B."/>
            <person name="Krizsan K."/>
            <person name="Kiss B."/>
            <person name="Hess J."/>
            <person name="Varga T."/>
            <person name="Slot J."/>
            <person name="Riley R."/>
            <person name="Boka B."/>
            <person name="Rigling D."/>
            <person name="Barry K."/>
            <person name="Lee J."/>
            <person name="Mihaltcheva S."/>
            <person name="LaButti K."/>
            <person name="Lipzen A."/>
            <person name="Waldron R."/>
            <person name="Moloney N.M."/>
            <person name="Sperisen C."/>
            <person name="Kredics L."/>
            <person name="Vagvoelgyi C."/>
            <person name="Patrignani A."/>
            <person name="Fitzpatrick D."/>
            <person name="Nagy I."/>
            <person name="Doyle S."/>
            <person name="Anderson J.B."/>
            <person name="Grigoriev I.V."/>
            <person name="Gueldener U."/>
            <person name="Muensterkoetter M."/>
            <person name="Nagy L.G."/>
        </authorList>
    </citation>
    <scope>NUCLEOTIDE SEQUENCE [LARGE SCALE GENOMIC DNA]</scope>
    <source>
        <strain evidence="6">C18/9</strain>
    </source>
</reference>
<gene>
    <name evidence="5" type="ORF">ARMOST_09413</name>
</gene>
<evidence type="ECO:0000313" key="6">
    <source>
        <dbReference type="Proteomes" id="UP000219338"/>
    </source>
</evidence>
<dbReference type="STRING" id="47428.A0A284RBE3"/>
<evidence type="ECO:0000256" key="3">
    <source>
        <dbReference type="SAM" id="SignalP"/>
    </source>
</evidence>
<proteinExistence type="predicted"/>
<dbReference type="OMA" id="ETSIYGM"/>
<dbReference type="InterPro" id="IPR004843">
    <property type="entry name" value="Calcineurin-like_PHP"/>
</dbReference>